<accession>A0A8H6ITK3</accession>
<reference evidence="2 3" key="1">
    <citation type="journal article" date="2020" name="Phytopathology">
        <title>Genome Sequence Resources of Colletotrichum truncatum, C. plurivorum, C. musicola, and C. sojae: Four Species Pathogenic to Soybean (Glycine max).</title>
        <authorList>
            <person name="Rogerio F."/>
            <person name="Boufleur T.R."/>
            <person name="Ciampi-Guillardi M."/>
            <person name="Sukno S.A."/>
            <person name="Thon M.R."/>
            <person name="Massola Junior N.S."/>
            <person name="Baroncelli R."/>
        </authorList>
    </citation>
    <scope>NUCLEOTIDE SEQUENCE [LARGE SCALE GENOMIC DNA]</scope>
    <source>
        <strain evidence="2 3">LFN0009</strain>
    </source>
</reference>
<dbReference type="EMBL" id="WIGN01000352">
    <property type="protein sequence ID" value="KAF6797554.1"/>
    <property type="molecule type" value="Genomic_DNA"/>
</dbReference>
<organism evidence="2 3">
    <name type="scientific">Colletotrichum sojae</name>
    <dbReference type="NCBI Taxonomy" id="2175907"/>
    <lineage>
        <taxon>Eukaryota</taxon>
        <taxon>Fungi</taxon>
        <taxon>Dikarya</taxon>
        <taxon>Ascomycota</taxon>
        <taxon>Pezizomycotina</taxon>
        <taxon>Sordariomycetes</taxon>
        <taxon>Hypocreomycetidae</taxon>
        <taxon>Glomerellales</taxon>
        <taxon>Glomerellaceae</taxon>
        <taxon>Colletotrichum</taxon>
        <taxon>Colletotrichum orchidearum species complex</taxon>
    </lineage>
</organism>
<evidence type="ECO:0000313" key="2">
    <source>
        <dbReference type="EMBL" id="KAF6797554.1"/>
    </source>
</evidence>
<name>A0A8H6ITK3_9PEZI</name>
<dbReference type="AlphaFoldDB" id="A0A8H6ITK3"/>
<sequence length="98" mass="11074">MRRGRGWGARKESLSPDRPLHQKEDPAMVQARRTEKFCCWRAPRWHRPPQQRTAVDGPTPQGPHSAAPRMSVILQWLPAVAQHNALQRPSELAAVPGD</sequence>
<keyword evidence="3" id="KW-1185">Reference proteome</keyword>
<feature type="region of interest" description="Disordered" evidence="1">
    <location>
        <begin position="1"/>
        <end position="27"/>
    </location>
</feature>
<protein>
    <submittedName>
        <fullName evidence="2">Uncharacterized protein</fullName>
    </submittedName>
</protein>
<evidence type="ECO:0000256" key="1">
    <source>
        <dbReference type="SAM" id="MobiDB-lite"/>
    </source>
</evidence>
<feature type="compositionally biased region" description="Basic and acidic residues" evidence="1">
    <location>
        <begin position="9"/>
        <end position="27"/>
    </location>
</feature>
<feature type="region of interest" description="Disordered" evidence="1">
    <location>
        <begin position="43"/>
        <end position="66"/>
    </location>
</feature>
<evidence type="ECO:0000313" key="3">
    <source>
        <dbReference type="Proteomes" id="UP000652219"/>
    </source>
</evidence>
<comment type="caution">
    <text evidence="2">The sequence shown here is derived from an EMBL/GenBank/DDBJ whole genome shotgun (WGS) entry which is preliminary data.</text>
</comment>
<gene>
    <name evidence="2" type="ORF">CSOJ01_12934</name>
</gene>
<proteinExistence type="predicted"/>
<dbReference type="Proteomes" id="UP000652219">
    <property type="component" value="Unassembled WGS sequence"/>
</dbReference>